<dbReference type="Proteomes" id="UP000318313">
    <property type="component" value="Chromosome"/>
</dbReference>
<organism evidence="2 3">
    <name type="scientific">Gimesia fumaroli</name>
    <dbReference type="NCBI Taxonomy" id="2527976"/>
    <lineage>
        <taxon>Bacteria</taxon>
        <taxon>Pseudomonadati</taxon>
        <taxon>Planctomycetota</taxon>
        <taxon>Planctomycetia</taxon>
        <taxon>Planctomycetales</taxon>
        <taxon>Planctomycetaceae</taxon>
        <taxon>Gimesia</taxon>
    </lineage>
</organism>
<protein>
    <submittedName>
        <fullName evidence="2">Uncharacterized protein</fullName>
    </submittedName>
</protein>
<evidence type="ECO:0000313" key="3">
    <source>
        <dbReference type="Proteomes" id="UP000318313"/>
    </source>
</evidence>
<dbReference type="KEGG" id="gfm:Enr17x_17900"/>
<dbReference type="RefSeq" id="WP_198001037.1">
    <property type="nucleotide sequence ID" value="NZ_CP037452.1"/>
</dbReference>
<evidence type="ECO:0000256" key="1">
    <source>
        <dbReference type="SAM" id="MobiDB-lite"/>
    </source>
</evidence>
<gene>
    <name evidence="2" type="ORF">Enr17x_17900</name>
</gene>
<dbReference type="AlphaFoldDB" id="A0A518I9P0"/>
<reference evidence="2 3" key="1">
    <citation type="submission" date="2019-03" db="EMBL/GenBank/DDBJ databases">
        <title>Deep-cultivation of Planctomycetes and their phenomic and genomic characterization uncovers novel biology.</title>
        <authorList>
            <person name="Wiegand S."/>
            <person name="Jogler M."/>
            <person name="Boedeker C."/>
            <person name="Pinto D."/>
            <person name="Vollmers J."/>
            <person name="Rivas-Marin E."/>
            <person name="Kohn T."/>
            <person name="Peeters S.H."/>
            <person name="Heuer A."/>
            <person name="Rast P."/>
            <person name="Oberbeckmann S."/>
            <person name="Bunk B."/>
            <person name="Jeske O."/>
            <person name="Meyerdierks A."/>
            <person name="Storesund J.E."/>
            <person name="Kallscheuer N."/>
            <person name="Luecker S."/>
            <person name="Lage O.M."/>
            <person name="Pohl T."/>
            <person name="Merkel B.J."/>
            <person name="Hornburger P."/>
            <person name="Mueller R.-W."/>
            <person name="Bruemmer F."/>
            <person name="Labrenz M."/>
            <person name="Spormann A.M."/>
            <person name="Op den Camp H."/>
            <person name="Overmann J."/>
            <person name="Amann R."/>
            <person name="Jetten M.S.M."/>
            <person name="Mascher T."/>
            <person name="Medema M.H."/>
            <person name="Devos D.P."/>
            <person name="Kaster A.-K."/>
            <person name="Ovreas L."/>
            <person name="Rohde M."/>
            <person name="Galperin M.Y."/>
            <person name="Jogler C."/>
        </authorList>
    </citation>
    <scope>NUCLEOTIDE SEQUENCE [LARGE SCALE GENOMIC DNA]</scope>
    <source>
        <strain evidence="2 3">Enr17</strain>
    </source>
</reference>
<feature type="region of interest" description="Disordered" evidence="1">
    <location>
        <begin position="17"/>
        <end position="36"/>
    </location>
</feature>
<keyword evidence="3" id="KW-1185">Reference proteome</keyword>
<proteinExistence type="predicted"/>
<feature type="compositionally biased region" description="Basic and acidic residues" evidence="1">
    <location>
        <begin position="18"/>
        <end position="28"/>
    </location>
</feature>
<evidence type="ECO:0000313" key="2">
    <source>
        <dbReference type="EMBL" id="QDV49769.1"/>
    </source>
</evidence>
<dbReference type="EMBL" id="CP037452">
    <property type="protein sequence ID" value="QDV49769.1"/>
    <property type="molecule type" value="Genomic_DNA"/>
</dbReference>
<sequence>MMRYKIHEAYKILGQLQEQRDSSAKPESEPDFLPPTEDWEPCLREQITSHPSLVVNLSLIAGVVMGCWVKR</sequence>
<name>A0A518I9P0_9PLAN</name>
<accession>A0A518I9P0</accession>